<dbReference type="RefSeq" id="WP_147332880.1">
    <property type="nucleotide sequence ID" value="NZ_CP011509.1"/>
</dbReference>
<name>A0ABX9K1J9_9BACT</name>
<reference evidence="1 2" key="1">
    <citation type="submission" date="2018-08" db="EMBL/GenBank/DDBJ databases">
        <title>Genomic Encyclopedia of Archaeal and Bacterial Type Strains, Phase II (KMG-II): from individual species to whole genera.</title>
        <authorList>
            <person name="Goeker M."/>
        </authorList>
    </citation>
    <scope>NUCLEOTIDE SEQUENCE [LARGE SCALE GENOMIC DNA]</scope>
    <source>
        <strain evidence="1 2">DSM 2261</strain>
    </source>
</reference>
<sequence>MSSGTVQRRARSGPASALVRAVEWYFGTIFGVHEGPGVLPYYCDPAKVGAFALSRGELASGNEAAMFRLFVALSMFQGLRDVVIMKRQRALAAGRVASIASVAGLRRAVAENDCPALGSVTAFDEGCDVAKDGESVDCGHRPGARCHVKLATAAFKRMGDMGKLPTSAWLHFWRSGGLRGVLVEVLQQEPLPAKRAVVLVERLARVHRVGRKLATMFVSALSTPALAPELTPWFPAVDGNELVVIDTNVARAVDVLRKPGAPRTYDARERWLREQAARLDLRQFHPEVPSYSPRLVQQALYAFCSKSNRAARGDACAGAESPCTGCALELCPFGVAGR</sequence>
<dbReference type="EMBL" id="QUMU01000005">
    <property type="protein sequence ID" value="REG31752.1"/>
    <property type="molecule type" value="Genomic_DNA"/>
</dbReference>
<evidence type="ECO:0000313" key="1">
    <source>
        <dbReference type="EMBL" id="REG31752.1"/>
    </source>
</evidence>
<organism evidence="1 2">
    <name type="scientific">Archangium gephyra</name>
    <dbReference type="NCBI Taxonomy" id="48"/>
    <lineage>
        <taxon>Bacteria</taxon>
        <taxon>Pseudomonadati</taxon>
        <taxon>Myxococcota</taxon>
        <taxon>Myxococcia</taxon>
        <taxon>Myxococcales</taxon>
        <taxon>Cystobacterineae</taxon>
        <taxon>Archangiaceae</taxon>
        <taxon>Archangium</taxon>
    </lineage>
</organism>
<evidence type="ECO:0000313" key="2">
    <source>
        <dbReference type="Proteomes" id="UP000256345"/>
    </source>
</evidence>
<keyword evidence="2" id="KW-1185">Reference proteome</keyword>
<comment type="caution">
    <text evidence="1">The sequence shown here is derived from an EMBL/GenBank/DDBJ whole genome shotgun (WGS) entry which is preliminary data.</text>
</comment>
<proteinExistence type="predicted"/>
<accession>A0ABX9K1J9</accession>
<dbReference type="Proteomes" id="UP000256345">
    <property type="component" value="Unassembled WGS sequence"/>
</dbReference>
<protein>
    <submittedName>
        <fullName evidence="1">Uncharacterized protein</fullName>
    </submittedName>
</protein>
<gene>
    <name evidence="1" type="ORF">ATI61_10576</name>
</gene>